<dbReference type="Proteomes" id="UP001345691">
    <property type="component" value="Unassembled WGS sequence"/>
</dbReference>
<gene>
    <name evidence="2" type="ORF">LTR69_011124</name>
</gene>
<sequence length="352" mass="39737">MSSSLNADDLEIPNDVFTDLTLGDDDTESCTTSSSFSVATDPDELLLEDLESELNTLTLAAQTIISHQPRATQLGLTSETRTLFNSYKQHGSMARLKVGIEKFLRQGDDDGKIRFDDLETEQANSDPGHYGEAFMLNYSADDDAPKFVNREISITNGPRSSYHPLRIVDAESISYVTTLPWDPVGMVVTWPGSLEWPYGLLSRVNQILSLVDVESRVRLFHHVSKYGPSPVFRVGITEHVQSQYATIFQSEEDHYLGMTPETRSFLRNVFDVKPLMNGAERRMIARICRVAEESVAIFWEDTNDERRGFKAMKIFMTAREVERAKNARTKTMGSESVRKEKMVNKDNDNGKS</sequence>
<dbReference type="EMBL" id="JAVRRF010000046">
    <property type="protein sequence ID" value="KAK5049249.1"/>
    <property type="molecule type" value="Genomic_DNA"/>
</dbReference>
<proteinExistence type="predicted"/>
<feature type="compositionally biased region" description="Basic and acidic residues" evidence="1">
    <location>
        <begin position="336"/>
        <end position="352"/>
    </location>
</feature>
<comment type="caution">
    <text evidence="2">The sequence shown here is derived from an EMBL/GenBank/DDBJ whole genome shotgun (WGS) entry which is preliminary data.</text>
</comment>
<accession>A0ABR0IV92</accession>
<feature type="region of interest" description="Disordered" evidence="1">
    <location>
        <begin position="328"/>
        <end position="352"/>
    </location>
</feature>
<reference evidence="2 3" key="1">
    <citation type="submission" date="2023-08" db="EMBL/GenBank/DDBJ databases">
        <title>Black Yeasts Isolated from many extreme environments.</title>
        <authorList>
            <person name="Coleine C."/>
            <person name="Stajich J.E."/>
            <person name="Selbmann L."/>
        </authorList>
    </citation>
    <scope>NUCLEOTIDE SEQUENCE [LARGE SCALE GENOMIC DNA]</scope>
    <source>
        <strain evidence="2 3">CCFEE 6328</strain>
    </source>
</reference>
<organism evidence="2 3">
    <name type="scientific">Exophiala sideris</name>
    <dbReference type="NCBI Taxonomy" id="1016849"/>
    <lineage>
        <taxon>Eukaryota</taxon>
        <taxon>Fungi</taxon>
        <taxon>Dikarya</taxon>
        <taxon>Ascomycota</taxon>
        <taxon>Pezizomycotina</taxon>
        <taxon>Eurotiomycetes</taxon>
        <taxon>Chaetothyriomycetidae</taxon>
        <taxon>Chaetothyriales</taxon>
        <taxon>Herpotrichiellaceae</taxon>
        <taxon>Exophiala</taxon>
    </lineage>
</organism>
<protein>
    <submittedName>
        <fullName evidence="2">Uncharacterized protein</fullName>
    </submittedName>
</protein>
<evidence type="ECO:0000313" key="3">
    <source>
        <dbReference type="Proteomes" id="UP001345691"/>
    </source>
</evidence>
<name>A0ABR0IV92_9EURO</name>
<evidence type="ECO:0000256" key="1">
    <source>
        <dbReference type="SAM" id="MobiDB-lite"/>
    </source>
</evidence>
<keyword evidence="3" id="KW-1185">Reference proteome</keyword>
<evidence type="ECO:0000313" key="2">
    <source>
        <dbReference type="EMBL" id="KAK5049249.1"/>
    </source>
</evidence>